<dbReference type="Gene3D" id="3.40.50.300">
    <property type="entry name" value="P-loop containing nucleotide triphosphate hydrolases"/>
    <property type="match status" value="1"/>
</dbReference>
<dbReference type="EMBL" id="BMQB01000003">
    <property type="protein sequence ID" value="GGJ87304.1"/>
    <property type="molecule type" value="Genomic_DNA"/>
</dbReference>
<proteinExistence type="inferred from homology"/>
<evidence type="ECO:0000313" key="11">
    <source>
        <dbReference type="EMBL" id="GGJ87304.1"/>
    </source>
</evidence>
<gene>
    <name evidence="11" type="ORF">GCM10010123_16100</name>
</gene>
<dbReference type="GO" id="GO:0005524">
    <property type="term" value="F:ATP binding"/>
    <property type="evidence" value="ECO:0007669"/>
    <property type="project" value="UniProtKB-KW"/>
</dbReference>
<evidence type="ECO:0000256" key="2">
    <source>
        <dbReference type="ARBA" id="ARBA00008420"/>
    </source>
</evidence>
<dbReference type="Pfam" id="PF01202">
    <property type="entry name" value="SKI"/>
    <property type="match status" value="1"/>
</dbReference>
<dbReference type="CDD" id="cd02021">
    <property type="entry name" value="GntK"/>
    <property type="match status" value="1"/>
</dbReference>
<keyword evidence="4 10" id="KW-0808">Transferase</keyword>
<dbReference type="AlphaFoldDB" id="A0A8J3F9J8"/>
<dbReference type="InterPro" id="IPR027417">
    <property type="entry name" value="P-loop_NTPase"/>
</dbReference>
<evidence type="ECO:0000256" key="4">
    <source>
        <dbReference type="ARBA" id="ARBA00022679"/>
    </source>
</evidence>
<organism evidence="11 12">
    <name type="scientific">Pilimelia anulata</name>
    <dbReference type="NCBI Taxonomy" id="53371"/>
    <lineage>
        <taxon>Bacteria</taxon>
        <taxon>Bacillati</taxon>
        <taxon>Actinomycetota</taxon>
        <taxon>Actinomycetes</taxon>
        <taxon>Micromonosporales</taxon>
        <taxon>Micromonosporaceae</taxon>
        <taxon>Pilimelia</taxon>
    </lineage>
</organism>
<accession>A0A8J3F9J8</accession>
<comment type="caution">
    <text evidence="11">The sequence shown here is derived from an EMBL/GenBank/DDBJ whole genome shotgun (WGS) entry which is preliminary data.</text>
</comment>
<comment type="catalytic activity">
    <reaction evidence="9 10">
        <text>D-gluconate + ATP = 6-phospho-D-gluconate + ADP + H(+)</text>
        <dbReference type="Rhea" id="RHEA:19433"/>
        <dbReference type="ChEBI" id="CHEBI:15378"/>
        <dbReference type="ChEBI" id="CHEBI:18391"/>
        <dbReference type="ChEBI" id="CHEBI:30616"/>
        <dbReference type="ChEBI" id="CHEBI:58759"/>
        <dbReference type="ChEBI" id="CHEBI:456216"/>
        <dbReference type="EC" id="2.7.1.12"/>
    </reaction>
</comment>
<comment type="similarity">
    <text evidence="2 10">Belongs to the gluconokinase GntK/GntV family.</text>
</comment>
<keyword evidence="8" id="KW-0311">Gluconate utilization</keyword>
<dbReference type="PANTHER" id="PTHR43442">
    <property type="entry name" value="GLUCONOKINASE-RELATED"/>
    <property type="match status" value="1"/>
</dbReference>
<reference evidence="11" key="2">
    <citation type="submission" date="2020-09" db="EMBL/GenBank/DDBJ databases">
        <authorList>
            <person name="Sun Q."/>
            <person name="Ohkuma M."/>
        </authorList>
    </citation>
    <scope>NUCLEOTIDE SEQUENCE</scope>
    <source>
        <strain evidence="11">JCM 3090</strain>
    </source>
</reference>
<dbReference type="RefSeq" id="WP_189169452.1">
    <property type="nucleotide sequence ID" value="NZ_BMQB01000003.1"/>
</dbReference>
<dbReference type="NCBIfam" id="TIGR01313">
    <property type="entry name" value="therm_gnt_kin"/>
    <property type="match status" value="1"/>
</dbReference>
<dbReference type="InterPro" id="IPR031322">
    <property type="entry name" value="Shikimate/glucono_kinase"/>
</dbReference>
<dbReference type="FunFam" id="3.40.50.300:FF:000522">
    <property type="entry name" value="Gluconokinase"/>
    <property type="match status" value="1"/>
</dbReference>
<evidence type="ECO:0000256" key="7">
    <source>
        <dbReference type="ARBA" id="ARBA00022840"/>
    </source>
</evidence>
<keyword evidence="6 10" id="KW-0418">Kinase</keyword>
<evidence type="ECO:0000256" key="5">
    <source>
        <dbReference type="ARBA" id="ARBA00022741"/>
    </source>
</evidence>
<dbReference type="EC" id="2.7.1.12" evidence="3 10"/>
<keyword evidence="5 10" id="KW-0547">Nucleotide-binding</keyword>
<evidence type="ECO:0000256" key="6">
    <source>
        <dbReference type="ARBA" id="ARBA00022777"/>
    </source>
</evidence>
<evidence type="ECO:0000256" key="10">
    <source>
        <dbReference type="RuleBase" id="RU363066"/>
    </source>
</evidence>
<comment type="pathway">
    <text evidence="1">Carbohydrate acid metabolism.</text>
</comment>
<dbReference type="GO" id="GO:0046316">
    <property type="term" value="F:gluconokinase activity"/>
    <property type="evidence" value="ECO:0007669"/>
    <property type="project" value="UniProtKB-EC"/>
</dbReference>
<dbReference type="PANTHER" id="PTHR43442:SF3">
    <property type="entry name" value="GLUCONOKINASE-RELATED"/>
    <property type="match status" value="1"/>
</dbReference>
<keyword evidence="7 10" id="KW-0067">ATP-binding</keyword>
<evidence type="ECO:0000256" key="9">
    <source>
        <dbReference type="ARBA" id="ARBA00048090"/>
    </source>
</evidence>
<dbReference type="GO" id="GO:0005737">
    <property type="term" value="C:cytoplasm"/>
    <property type="evidence" value="ECO:0007669"/>
    <property type="project" value="TreeGrafter"/>
</dbReference>
<dbReference type="SUPFAM" id="SSF52540">
    <property type="entry name" value="P-loop containing nucleoside triphosphate hydrolases"/>
    <property type="match status" value="1"/>
</dbReference>
<sequence>MADPPVIVLTGVAGSGKSTVGRLVAALLRWPYVDGDDLHPPANVAKMSAGQPLDEDDRRPWLAAVGAWLDARGAAAEPGVLSCSALRRAHRSALAEGRPAVRLVLLDGPPEVIAERLATRRGHFLPPALLPSQLAAAERPGPDEDVLTVDVRPPAPAVAEAVLSGLGLRVTP</sequence>
<evidence type="ECO:0000256" key="3">
    <source>
        <dbReference type="ARBA" id="ARBA00012054"/>
    </source>
</evidence>
<dbReference type="InterPro" id="IPR006001">
    <property type="entry name" value="Therm_gnt_kin"/>
</dbReference>
<reference evidence="11" key="1">
    <citation type="journal article" date="2014" name="Int. J. Syst. Evol. Microbiol.">
        <title>Complete genome sequence of Corynebacterium casei LMG S-19264T (=DSM 44701T), isolated from a smear-ripened cheese.</title>
        <authorList>
            <consortium name="US DOE Joint Genome Institute (JGI-PGF)"/>
            <person name="Walter F."/>
            <person name="Albersmeier A."/>
            <person name="Kalinowski J."/>
            <person name="Ruckert C."/>
        </authorList>
    </citation>
    <scope>NUCLEOTIDE SEQUENCE</scope>
    <source>
        <strain evidence="11">JCM 3090</strain>
    </source>
</reference>
<evidence type="ECO:0000256" key="1">
    <source>
        <dbReference type="ARBA" id="ARBA00004761"/>
    </source>
</evidence>
<evidence type="ECO:0000313" key="12">
    <source>
        <dbReference type="Proteomes" id="UP000649739"/>
    </source>
</evidence>
<dbReference type="GO" id="GO:0019521">
    <property type="term" value="P:D-gluconate metabolic process"/>
    <property type="evidence" value="ECO:0007669"/>
    <property type="project" value="UniProtKB-KW"/>
</dbReference>
<name>A0A8J3F9J8_9ACTN</name>
<evidence type="ECO:0000256" key="8">
    <source>
        <dbReference type="ARBA" id="ARBA00023064"/>
    </source>
</evidence>
<protein>
    <recommendedName>
        <fullName evidence="3 10">Gluconokinase</fullName>
        <ecNumber evidence="3 10">2.7.1.12</ecNumber>
    </recommendedName>
</protein>
<keyword evidence="12" id="KW-1185">Reference proteome</keyword>
<dbReference type="Proteomes" id="UP000649739">
    <property type="component" value="Unassembled WGS sequence"/>
</dbReference>